<name>A0A7C9AKU9_OPUST</name>
<dbReference type="PANTHER" id="PTHR45900">
    <property type="entry name" value="RECA"/>
    <property type="match status" value="1"/>
</dbReference>
<proteinExistence type="predicted"/>
<evidence type="ECO:0000313" key="5">
    <source>
        <dbReference type="EMBL" id="MBA4669250.1"/>
    </source>
</evidence>
<evidence type="ECO:0000259" key="4">
    <source>
        <dbReference type="Pfam" id="PF00154"/>
    </source>
</evidence>
<reference evidence="5" key="1">
    <citation type="journal article" date="2013" name="J. Plant Res.">
        <title>Effect of fungi and light on seed germination of three Opuntia species from semiarid lands of central Mexico.</title>
        <authorList>
            <person name="Delgado-Sanchez P."/>
            <person name="Jimenez-Bremont J.F."/>
            <person name="Guerrero-Gonzalez Mde L."/>
            <person name="Flores J."/>
        </authorList>
    </citation>
    <scope>NUCLEOTIDE SEQUENCE</scope>
    <source>
        <tissue evidence="5">Cladode</tissue>
    </source>
</reference>
<accession>A0A7C9AKU9</accession>
<organism evidence="5">
    <name type="scientific">Opuntia streptacantha</name>
    <name type="common">Prickly pear cactus</name>
    <name type="synonym">Opuntia cardona</name>
    <dbReference type="NCBI Taxonomy" id="393608"/>
    <lineage>
        <taxon>Eukaryota</taxon>
        <taxon>Viridiplantae</taxon>
        <taxon>Streptophyta</taxon>
        <taxon>Embryophyta</taxon>
        <taxon>Tracheophyta</taxon>
        <taxon>Spermatophyta</taxon>
        <taxon>Magnoliopsida</taxon>
        <taxon>eudicotyledons</taxon>
        <taxon>Gunneridae</taxon>
        <taxon>Pentapetalae</taxon>
        <taxon>Caryophyllales</taxon>
        <taxon>Cactineae</taxon>
        <taxon>Cactaceae</taxon>
        <taxon>Opuntioideae</taxon>
        <taxon>Opuntia</taxon>
    </lineage>
</organism>
<dbReference type="PANTHER" id="PTHR45900:SF4">
    <property type="entry name" value="DNA REPAIR PROTEIN RECA HOMOLOG 2, MITOCHONDRIAL"/>
    <property type="match status" value="1"/>
</dbReference>
<evidence type="ECO:0000256" key="1">
    <source>
        <dbReference type="ARBA" id="ARBA00022741"/>
    </source>
</evidence>
<keyword evidence="2" id="KW-0067">ATP-binding</keyword>
<dbReference type="Pfam" id="PF00154">
    <property type="entry name" value="RecA_N"/>
    <property type="match status" value="1"/>
</dbReference>
<reference evidence="5" key="2">
    <citation type="submission" date="2020-07" db="EMBL/GenBank/DDBJ databases">
        <authorList>
            <person name="Vera ALvarez R."/>
            <person name="Arias-Moreno D.M."/>
            <person name="Jimenez-Jacinto V."/>
            <person name="Jimenez-Bremont J.F."/>
            <person name="Swaminathan K."/>
            <person name="Moose S.P."/>
            <person name="Guerrero-Gonzalez M.L."/>
            <person name="Marino-Ramirez L."/>
            <person name="Landsman D."/>
            <person name="Rodriguez-Kessler M."/>
            <person name="Delgado-Sanchez P."/>
        </authorList>
    </citation>
    <scope>NUCLEOTIDE SEQUENCE</scope>
    <source>
        <tissue evidence="5">Cladode</tissue>
    </source>
</reference>
<sequence length="136" mass="14669">MSFLRSFRLFRSSCLGNAIHGLSPSSSLYIRSMRRDAAAYSVGMQSHSLSTVGDVAELEFDELIDGGEVKEKDTALHVAITQLASEFGKESMLSLSNFFSPRFASVISTGSLKLDLALGIGGLPKVMDLDTPPTTY</sequence>
<evidence type="ECO:0000256" key="2">
    <source>
        <dbReference type="ARBA" id="ARBA00022840"/>
    </source>
</evidence>
<keyword evidence="1" id="KW-0547">Nucleotide-binding</keyword>
<dbReference type="GO" id="GO:0005524">
    <property type="term" value="F:ATP binding"/>
    <property type="evidence" value="ECO:0007669"/>
    <property type="project" value="UniProtKB-KW"/>
</dbReference>
<dbReference type="GO" id="GO:0006310">
    <property type="term" value="P:DNA recombination"/>
    <property type="evidence" value="ECO:0007669"/>
    <property type="project" value="UniProtKB-KW"/>
</dbReference>
<dbReference type="GO" id="GO:0006281">
    <property type="term" value="P:DNA repair"/>
    <property type="evidence" value="ECO:0007669"/>
    <property type="project" value="InterPro"/>
</dbReference>
<dbReference type="EMBL" id="GISG01242858">
    <property type="protein sequence ID" value="MBA4669250.1"/>
    <property type="molecule type" value="Transcribed_RNA"/>
</dbReference>
<keyword evidence="3" id="KW-0233">DNA recombination</keyword>
<feature type="domain" description="RecA-like N-terminal" evidence="4">
    <location>
        <begin position="75"/>
        <end position="125"/>
    </location>
</feature>
<dbReference type="GO" id="GO:0003697">
    <property type="term" value="F:single-stranded DNA binding"/>
    <property type="evidence" value="ECO:0007669"/>
    <property type="project" value="InterPro"/>
</dbReference>
<dbReference type="InterPro" id="IPR049428">
    <property type="entry name" value="RecA-like_N"/>
</dbReference>
<dbReference type="AlphaFoldDB" id="A0A7C9AKU9"/>
<protein>
    <recommendedName>
        <fullName evidence="4">RecA-like N-terminal domain-containing protein</fullName>
    </recommendedName>
</protein>
<dbReference type="InterPro" id="IPR013765">
    <property type="entry name" value="DNA_recomb/repair_RecA"/>
</dbReference>
<evidence type="ECO:0000256" key="3">
    <source>
        <dbReference type="ARBA" id="ARBA00023172"/>
    </source>
</evidence>